<dbReference type="EMBL" id="BLIV01000007">
    <property type="protein sequence ID" value="GFE51778.1"/>
    <property type="molecule type" value="Genomic_DNA"/>
</dbReference>
<dbReference type="AlphaFoldDB" id="A0A640VTR7"/>
<dbReference type="Proteomes" id="UP000436522">
    <property type="component" value="Unassembled WGS sequence"/>
</dbReference>
<protein>
    <submittedName>
        <fullName evidence="1">Uncharacterized protein</fullName>
    </submittedName>
</protein>
<gene>
    <name evidence="1" type="ORF">So717_35310</name>
</gene>
<accession>A0A640VTR7</accession>
<keyword evidence="2" id="KW-1185">Reference proteome</keyword>
<evidence type="ECO:0000313" key="1">
    <source>
        <dbReference type="EMBL" id="GFE51778.1"/>
    </source>
</evidence>
<dbReference type="RefSeq" id="WP_174239063.1">
    <property type="nucleotide sequence ID" value="NZ_BLIV01000007.1"/>
</dbReference>
<comment type="caution">
    <text evidence="1">The sequence shown here is derived from an EMBL/GenBank/DDBJ whole genome shotgun (WGS) entry which is preliminary data.</text>
</comment>
<sequence>MSPTCRTDEHVSKIQARLSQYLDKLSAQIFDVEETIGQSIGLLQSPDAQTITNLQALDFVRQSLEDLALMLLLLSQSEKSVLNASDLCKLSEKLKLEATRAILDGDSKNYSDQTSNTPEDLDLF</sequence>
<evidence type="ECO:0000313" key="2">
    <source>
        <dbReference type="Proteomes" id="UP000436522"/>
    </source>
</evidence>
<name>A0A640VTR7_9RHOB</name>
<organism evidence="1 2">
    <name type="scientific">Roseobacter cerasinus</name>
    <dbReference type="NCBI Taxonomy" id="2602289"/>
    <lineage>
        <taxon>Bacteria</taxon>
        <taxon>Pseudomonadati</taxon>
        <taxon>Pseudomonadota</taxon>
        <taxon>Alphaproteobacteria</taxon>
        <taxon>Rhodobacterales</taxon>
        <taxon>Roseobacteraceae</taxon>
        <taxon>Roseobacter</taxon>
    </lineage>
</organism>
<reference evidence="1 2" key="1">
    <citation type="submission" date="2019-12" db="EMBL/GenBank/DDBJ databases">
        <title>Roseobacter cerasinus sp. nov., isolated from seawater around aquaculture.</title>
        <authorList>
            <person name="Muramatsu S."/>
            <person name="Takabe Y."/>
            <person name="Mori K."/>
            <person name="Takaichi S."/>
            <person name="Hanada S."/>
        </authorList>
    </citation>
    <scope>NUCLEOTIDE SEQUENCE [LARGE SCALE GENOMIC DNA]</scope>
    <source>
        <strain evidence="1 2">AI77</strain>
    </source>
</reference>
<proteinExistence type="predicted"/>